<evidence type="ECO:0000313" key="1">
    <source>
        <dbReference type="EMBL" id="CAN0269733.1"/>
    </source>
</evidence>
<protein>
    <submittedName>
        <fullName evidence="1">Uncharacterized protein</fullName>
    </submittedName>
</protein>
<evidence type="ECO:0000313" key="2">
    <source>
        <dbReference type="Proteomes" id="UP001162501"/>
    </source>
</evidence>
<dbReference type="Proteomes" id="UP001162501">
    <property type="component" value="Chromosome 25"/>
</dbReference>
<reference evidence="1" key="2">
    <citation type="submission" date="2025-03" db="EMBL/GenBank/DDBJ databases">
        <authorList>
            <consortium name="ELIXIR-Norway"/>
            <consortium name="Elixir Norway"/>
        </authorList>
    </citation>
    <scope>NUCLEOTIDE SEQUENCE</scope>
</reference>
<dbReference type="EMBL" id="OX596109">
    <property type="protein sequence ID" value="CAN0269733.1"/>
    <property type="molecule type" value="Genomic_DNA"/>
</dbReference>
<gene>
    <name evidence="1" type="ORF">MRATA1EN22A_LOCUS14653</name>
</gene>
<name>A0AC59Z6G9_RANTA</name>
<accession>A0AC59Z6G9</accession>
<reference evidence="1" key="1">
    <citation type="submission" date="2023-05" db="EMBL/GenBank/DDBJ databases">
        <authorList>
            <consortium name="ELIXIR-Norway"/>
        </authorList>
    </citation>
    <scope>NUCLEOTIDE SEQUENCE</scope>
</reference>
<organism evidence="1 2">
    <name type="scientific">Rangifer tarandus platyrhynchus</name>
    <name type="common">Svalbard reindeer</name>
    <dbReference type="NCBI Taxonomy" id="3082113"/>
    <lineage>
        <taxon>Eukaryota</taxon>
        <taxon>Metazoa</taxon>
        <taxon>Chordata</taxon>
        <taxon>Craniata</taxon>
        <taxon>Vertebrata</taxon>
        <taxon>Euteleostomi</taxon>
        <taxon>Mammalia</taxon>
        <taxon>Eutheria</taxon>
        <taxon>Laurasiatheria</taxon>
        <taxon>Artiodactyla</taxon>
        <taxon>Ruminantia</taxon>
        <taxon>Pecora</taxon>
        <taxon>Cervidae</taxon>
        <taxon>Odocoileinae</taxon>
        <taxon>Rangifer</taxon>
    </lineage>
</organism>
<sequence>MQGCFGAPVLAQITGNVSDSHVGYRRQRGALAPPSDGLWEAGQPQCLAQRSRRNNGPTLVCKVQAARHVAPLPILPWPWLCPLALGEGGPRH</sequence>
<proteinExistence type="predicted"/>